<evidence type="ECO:0000313" key="1">
    <source>
        <dbReference type="EMBL" id="TKA94033.1"/>
    </source>
</evidence>
<accession>A0A4U0YY47</accession>
<dbReference type="Proteomes" id="UP000306340">
    <property type="component" value="Unassembled WGS sequence"/>
</dbReference>
<proteinExistence type="predicted"/>
<feature type="non-terminal residue" evidence="1">
    <location>
        <position position="56"/>
    </location>
</feature>
<gene>
    <name evidence="1" type="ORF">FAZ78_24555</name>
</gene>
<name>A0A4U0YY47_9RHOB</name>
<dbReference type="AlphaFoldDB" id="A0A4U0YY47"/>
<evidence type="ECO:0000313" key="2">
    <source>
        <dbReference type="Proteomes" id="UP000306340"/>
    </source>
</evidence>
<comment type="caution">
    <text evidence="1">The sequence shown here is derived from an EMBL/GenBank/DDBJ whole genome shotgun (WGS) entry which is preliminary data.</text>
</comment>
<sequence length="56" mass="5550">MAERAGTLAAGAVAATLGLLTLGTLAVVALQSGGGLRLAPADWAALRFTVWQAVLS</sequence>
<protein>
    <submittedName>
        <fullName evidence="1">Thiamine/thiamine pyrophosphate ABC transporter permease ThiP</fullName>
    </submittedName>
</protein>
<organism evidence="1 2">
    <name type="scientific">Cereibacter changlensis</name>
    <dbReference type="NCBI Taxonomy" id="402884"/>
    <lineage>
        <taxon>Bacteria</taxon>
        <taxon>Pseudomonadati</taxon>
        <taxon>Pseudomonadota</taxon>
        <taxon>Alphaproteobacteria</taxon>
        <taxon>Rhodobacterales</taxon>
        <taxon>Paracoccaceae</taxon>
        <taxon>Cereibacter</taxon>
    </lineage>
</organism>
<dbReference type="EMBL" id="SWAU01000496">
    <property type="protein sequence ID" value="TKA94033.1"/>
    <property type="molecule type" value="Genomic_DNA"/>
</dbReference>
<reference evidence="1 2" key="1">
    <citation type="submission" date="2019-04" db="EMBL/GenBank/DDBJ databases">
        <title>Crypto-aerobic microbial life in anoxic (sulfidic) marine sediments.</title>
        <authorList>
            <person name="Bhattacharya S."/>
            <person name="Roy C."/>
            <person name="Mondal N."/>
            <person name="Sarkar J."/>
            <person name="Mandal S."/>
            <person name="Rameez M.J."/>
            <person name="Ghosh W."/>
        </authorList>
    </citation>
    <scope>NUCLEOTIDE SEQUENCE [LARGE SCALE GENOMIC DNA]</scope>
    <source>
        <strain evidence="1 2">SBBC</strain>
    </source>
</reference>